<dbReference type="GO" id="GO:0006574">
    <property type="term" value="P:L-valine catabolic process"/>
    <property type="evidence" value="ECO:0007669"/>
    <property type="project" value="TreeGrafter"/>
</dbReference>
<feature type="domain" description="3-hydroxyisobutyrate dehydrogenase-like NAD-binding" evidence="9">
    <location>
        <begin position="206"/>
        <end position="332"/>
    </location>
</feature>
<dbReference type="Gene3D" id="1.10.1040.10">
    <property type="entry name" value="N-(1-d-carboxylethyl)-l-norvaline Dehydrogenase, domain 2"/>
    <property type="match status" value="1"/>
</dbReference>
<dbReference type="PANTHER" id="PTHR22981:SF81">
    <property type="entry name" value="DEHYDROGENASE, PUTATIVE-RELATED"/>
    <property type="match status" value="1"/>
</dbReference>
<keyword evidence="6" id="KW-0520">NAD</keyword>
<dbReference type="GO" id="GO:0051287">
    <property type="term" value="F:NAD binding"/>
    <property type="evidence" value="ECO:0007669"/>
    <property type="project" value="InterPro"/>
</dbReference>
<dbReference type="VEuPathDB" id="FungiDB:yc1106_04156"/>
<dbReference type="SUPFAM" id="SSF48179">
    <property type="entry name" value="6-phosphogluconate dehydrogenase C-terminal domain-like"/>
    <property type="match status" value="1"/>
</dbReference>
<evidence type="ECO:0000256" key="3">
    <source>
        <dbReference type="ARBA" id="ARBA00012991"/>
    </source>
</evidence>
<sequence>MAENYAFIGNYTNMPGYELSFKKRSVTSLGAMGYAMASNIRMKMPRTSTLFINDINASACTRFTSEYSSYGTIEIASSAKEAAENARYLISIVPDSKDVRSVYLDEQTGVIAARKDPERIMLECSTIDVQTTKAVGSALQEAGIGTYIDGPVSGGMPAAQAGTLALLIGYPSPSSPLANPNLSPRLTHLLSMLGPASKTIYLSHLGAGLTAKIANNYISGTVLLATAEALALGVSHGLDPEELYKVIKSSTGQSWMCDHVMPIPNVQKEYWVPSNSGYKPGFKTQMMIKDLSLGVESARQVGTKCSMAERAVEVWQEAAVDERCRGRDGSSIYLHVGGKLPEGYEDKAMKREDGTWEFAE</sequence>
<dbReference type="PANTHER" id="PTHR22981">
    <property type="entry name" value="3-HYDROXYISOBUTYRATE DEHYDROGENASE-RELATED"/>
    <property type="match status" value="1"/>
</dbReference>
<evidence type="ECO:0000313" key="10">
    <source>
        <dbReference type="EMBL" id="USP76882.1"/>
    </source>
</evidence>
<dbReference type="FunFam" id="1.10.1040.10:FF:000006">
    <property type="entry name" value="3-hydroxyisobutyrate dehydrogenase"/>
    <property type="match status" value="1"/>
</dbReference>
<dbReference type="OrthoDB" id="21615at2759"/>
<dbReference type="InterPro" id="IPR029154">
    <property type="entry name" value="HIBADH-like_NADP-bd"/>
</dbReference>
<keyword evidence="11" id="KW-1185">Reference proteome</keyword>
<dbReference type="Proteomes" id="UP001056012">
    <property type="component" value="Chromosome 3"/>
</dbReference>
<evidence type="ECO:0000256" key="1">
    <source>
        <dbReference type="ARBA" id="ARBA00005109"/>
    </source>
</evidence>
<dbReference type="AlphaFoldDB" id="A0A9Q9DRQ0"/>
<evidence type="ECO:0000256" key="4">
    <source>
        <dbReference type="ARBA" id="ARBA00022456"/>
    </source>
</evidence>
<organism evidence="10 11">
    <name type="scientific">Curvularia clavata</name>
    <dbReference type="NCBI Taxonomy" id="95742"/>
    <lineage>
        <taxon>Eukaryota</taxon>
        <taxon>Fungi</taxon>
        <taxon>Dikarya</taxon>
        <taxon>Ascomycota</taxon>
        <taxon>Pezizomycotina</taxon>
        <taxon>Dothideomycetes</taxon>
        <taxon>Pleosporomycetidae</taxon>
        <taxon>Pleosporales</taxon>
        <taxon>Pleosporineae</taxon>
        <taxon>Pleosporaceae</taxon>
        <taxon>Curvularia</taxon>
    </lineage>
</organism>
<evidence type="ECO:0000256" key="7">
    <source>
        <dbReference type="ARBA" id="ARBA00049197"/>
    </source>
</evidence>
<evidence type="ECO:0000313" key="11">
    <source>
        <dbReference type="Proteomes" id="UP001056012"/>
    </source>
</evidence>
<protein>
    <recommendedName>
        <fullName evidence="3">3-hydroxyisobutyrate dehydrogenase</fullName>
        <ecNumber evidence="3">1.1.1.31</ecNumber>
    </recommendedName>
</protein>
<dbReference type="GO" id="GO:0050661">
    <property type="term" value="F:NADP binding"/>
    <property type="evidence" value="ECO:0007669"/>
    <property type="project" value="InterPro"/>
</dbReference>
<dbReference type="Pfam" id="PF03446">
    <property type="entry name" value="NAD_binding_2"/>
    <property type="match status" value="1"/>
</dbReference>
<dbReference type="InterPro" id="IPR008927">
    <property type="entry name" value="6-PGluconate_DH-like_C_sf"/>
</dbReference>
<dbReference type="InterPro" id="IPR013328">
    <property type="entry name" value="6PGD_dom2"/>
</dbReference>
<evidence type="ECO:0000256" key="6">
    <source>
        <dbReference type="ARBA" id="ARBA00023027"/>
    </source>
</evidence>
<proteinExistence type="inferred from homology"/>
<dbReference type="SUPFAM" id="SSF51735">
    <property type="entry name" value="NAD(P)-binding Rossmann-fold domains"/>
    <property type="match status" value="1"/>
</dbReference>
<keyword evidence="5" id="KW-0560">Oxidoreductase</keyword>
<dbReference type="EC" id="1.1.1.31" evidence="3"/>
<dbReference type="GO" id="GO:0008442">
    <property type="term" value="F:3-hydroxyisobutyrate dehydrogenase activity"/>
    <property type="evidence" value="ECO:0007669"/>
    <property type="project" value="UniProtKB-EC"/>
</dbReference>
<comment type="catalytic activity">
    <reaction evidence="7">
        <text>3-hydroxy-2-methylpropanoate + NAD(+) = 2-methyl-3-oxopropanoate + NADH + H(+)</text>
        <dbReference type="Rhea" id="RHEA:17681"/>
        <dbReference type="ChEBI" id="CHEBI:11805"/>
        <dbReference type="ChEBI" id="CHEBI:15378"/>
        <dbReference type="ChEBI" id="CHEBI:57540"/>
        <dbReference type="ChEBI" id="CHEBI:57700"/>
        <dbReference type="ChEBI" id="CHEBI:57945"/>
        <dbReference type="EC" id="1.1.1.31"/>
    </reaction>
</comment>
<dbReference type="GO" id="GO:0005739">
    <property type="term" value="C:mitochondrion"/>
    <property type="evidence" value="ECO:0007669"/>
    <property type="project" value="TreeGrafter"/>
</dbReference>
<dbReference type="Pfam" id="PF14833">
    <property type="entry name" value="NAD_binding_11"/>
    <property type="match status" value="1"/>
</dbReference>
<dbReference type="Gene3D" id="3.40.50.720">
    <property type="entry name" value="NAD(P)-binding Rossmann-like Domain"/>
    <property type="match status" value="1"/>
</dbReference>
<comment type="pathway">
    <text evidence="1">Amino-acid degradation; L-valine degradation.</text>
</comment>
<reference evidence="10" key="1">
    <citation type="submission" date="2021-12" db="EMBL/GenBank/DDBJ databases">
        <title>Curvularia clavata genome.</title>
        <authorList>
            <person name="Cao Y."/>
        </authorList>
    </citation>
    <scope>NUCLEOTIDE SEQUENCE</scope>
    <source>
        <strain evidence="10">Yc1106</strain>
    </source>
</reference>
<evidence type="ECO:0000259" key="8">
    <source>
        <dbReference type="Pfam" id="PF03446"/>
    </source>
</evidence>
<name>A0A9Q9DRQ0_CURCL</name>
<gene>
    <name evidence="10" type="ORF">yc1106_04156</name>
</gene>
<evidence type="ECO:0000259" key="9">
    <source>
        <dbReference type="Pfam" id="PF14833"/>
    </source>
</evidence>
<evidence type="ECO:0000256" key="2">
    <source>
        <dbReference type="ARBA" id="ARBA00006013"/>
    </source>
</evidence>
<dbReference type="InterPro" id="IPR006115">
    <property type="entry name" value="6PGDH_NADP-bd"/>
</dbReference>
<dbReference type="EMBL" id="CP089276">
    <property type="protein sequence ID" value="USP76882.1"/>
    <property type="molecule type" value="Genomic_DNA"/>
</dbReference>
<keyword evidence="4" id="KW-0101">Branched-chain amino acid catabolism</keyword>
<comment type="similarity">
    <text evidence="2">Belongs to the HIBADH-related family. 3-hydroxyisobutyrate dehydrogenase subfamily.</text>
</comment>
<accession>A0A9Q9DRQ0</accession>
<feature type="domain" description="6-phosphogluconate dehydrogenase NADP-binding" evidence="8">
    <location>
        <begin position="29"/>
        <end position="172"/>
    </location>
</feature>
<dbReference type="InterPro" id="IPR036291">
    <property type="entry name" value="NAD(P)-bd_dom_sf"/>
</dbReference>
<evidence type="ECO:0000256" key="5">
    <source>
        <dbReference type="ARBA" id="ARBA00023002"/>
    </source>
</evidence>